<evidence type="ECO:0000256" key="7">
    <source>
        <dbReference type="ARBA" id="ARBA00023235"/>
    </source>
</evidence>
<feature type="domain" description="UvrD-like helicase C-terminal" evidence="14">
    <location>
        <begin position="325"/>
        <end position="598"/>
    </location>
</feature>
<dbReference type="RefSeq" id="WP_205175045.1">
    <property type="nucleotide sequence ID" value="NZ_JAFBDZ010000006.1"/>
</dbReference>
<comment type="catalytic activity">
    <reaction evidence="10">
        <text>ATP + H2O = ADP + phosphate + H(+)</text>
        <dbReference type="Rhea" id="RHEA:13065"/>
        <dbReference type="ChEBI" id="CHEBI:15377"/>
        <dbReference type="ChEBI" id="CHEBI:15378"/>
        <dbReference type="ChEBI" id="CHEBI:30616"/>
        <dbReference type="ChEBI" id="CHEBI:43474"/>
        <dbReference type="ChEBI" id="CHEBI:456216"/>
        <dbReference type="EC" id="5.6.2.4"/>
    </reaction>
</comment>
<evidence type="ECO:0000256" key="5">
    <source>
        <dbReference type="ARBA" id="ARBA00022840"/>
    </source>
</evidence>
<reference evidence="15 16" key="1">
    <citation type="submission" date="2021-01" db="EMBL/GenBank/DDBJ databases">
        <title>Genomic Encyclopedia of Type Strains, Phase IV (KMG-IV): sequencing the most valuable type-strain genomes for metagenomic binning, comparative biology and taxonomic classification.</title>
        <authorList>
            <person name="Goeker M."/>
        </authorList>
    </citation>
    <scope>NUCLEOTIDE SEQUENCE [LARGE SCALE GENOMIC DNA]</scope>
    <source>
        <strain evidence="15 16">DSM 24834</strain>
    </source>
</reference>
<dbReference type="Gene3D" id="1.10.486.10">
    <property type="entry name" value="PCRA, domain 4"/>
    <property type="match status" value="1"/>
</dbReference>
<evidence type="ECO:0000259" key="14">
    <source>
        <dbReference type="PROSITE" id="PS51217"/>
    </source>
</evidence>
<dbReference type="GO" id="GO:0003678">
    <property type="term" value="F:DNA helicase activity"/>
    <property type="evidence" value="ECO:0007669"/>
    <property type="project" value="UniProtKB-EC"/>
</dbReference>
<dbReference type="Gene3D" id="1.10.10.160">
    <property type="match status" value="1"/>
</dbReference>
<dbReference type="Pfam" id="PF00580">
    <property type="entry name" value="UvrD-helicase"/>
    <property type="match status" value="1"/>
</dbReference>
<dbReference type="InterPro" id="IPR014017">
    <property type="entry name" value="DNA_helicase_UvrD-like_C"/>
</dbReference>
<feature type="binding site" evidence="11">
    <location>
        <begin position="71"/>
        <end position="78"/>
    </location>
    <ligand>
        <name>ATP</name>
        <dbReference type="ChEBI" id="CHEBI:30616"/>
    </ligand>
</feature>
<dbReference type="Proteomes" id="UP001646157">
    <property type="component" value="Unassembled WGS sequence"/>
</dbReference>
<gene>
    <name evidence="15" type="ORF">JOC86_004441</name>
</gene>
<dbReference type="InterPro" id="IPR025916">
    <property type="entry name" value="YdjO"/>
</dbReference>
<keyword evidence="16" id="KW-1185">Reference proteome</keyword>
<evidence type="ECO:0000256" key="2">
    <source>
        <dbReference type="ARBA" id="ARBA00022741"/>
    </source>
</evidence>
<evidence type="ECO:0000256" key="6">
    <source>
        <dbReference type="ARBA" id="ARBA00023125"/>
    </source>
</evidence>
<dbReference type="InterPro" id="IPR000212">
    <property type="entry name" value="DNA_helicase_UvrD/REP"/>
</dbReference>
<evidence type="ECO:0000256" key="1">
    <source>
        <dbReference type="ARBA" id="ARBA00009922"/>
    </source>
</evidence>
<keyword evidence="7" id="KW-0413">Isomerase</keyword>
<proteinExistence type="inferred from homology"/>
<keyword evidence="5 11" id="KW-0067">ATP-binding</keyword>
<dbReference type="Pfam" id="PF13361">
    <property type="entry name" value="UvrD_C"/>
    <property type="match status" value="1"/>
</dbReference>
<sequence length="744" mass="85807">MEDIFAKSPFGIADATVPRAQVTESQSTTELVKNQEEDSFYFRSLENNGIHLNKAQLKAVRHVDGPFLTLAGAGSGKTTVLVCRTGYLMTVKKVDPRQLLLVTFTKKAAMEMKARIAKLPGVNKSQADKVMAGTFHSFFLYLLRSQGNREEILSSERQKQIILKQIQRSKGIHDPYEPEVLLSTLSFYKMNLIDRGDWPSSTQVEKEKNEILIAFENWKAENRKMDFDDILVYAYDLLIHNPSLTSSLQKRFQYVMVDEFQDTNLLQYSLIKLLVKGHRNLFIVGDDDQTIYSFNGARNDFILNFDNEFPEAEMTTLDLNYRSMPDIIGLGNEVIRHNKKRRVKMLKPTKAGRINPLYSRPSTTDEEAEWTLKKVQTLIASGKYSYKDISILHRTASSSRAMFERLLLEEVPFITYNVHDQLFYEQWIVKPIIDYLRLALVPRNFEAIEGILPTLFVGREKGIQYILNQERSNRKKYPIIHLTTMNHIKSFQVKKIKDRLKLIKTLQNEKPVDAIKMIRKEFYDTYLECAEQKKVTEHKEVLKETLNELEASAKRFDTVSTFLTFIENMKKKHEELQNISKAEKKDALSLMTIHRSKGLEFPVVFLIGACEGNLPHSSALDIEKLKDRNTFSSGKDMLGDAIEEERRLAYVAITRAEEELYISSPAFYQGEKRDISRFIVSAFQKDTVKKPISKKQIPKTKKKVKAWICTSQECIAWQRIEEGEIGGKLCPLCHSRMDIGIKEV</sequence>
<dbReference type="Gene3D" id="3.40.50.300">
    <property type="entry name" value="P-loop containing nucleotide triphosphate hydrolases"/>
    <property type="match status" value="2"/>
</dbReference>
<dbReference type="InterPro" id="IPR027417">
    <property type="entry name" value="P-loop_NTPase"/>
</dbReference>
<dbReference type="GO" id="GO:0016787">
    <property type="term" value="F:hydrolase activity"/>
    <property type="evidence" value="ECO:0007669"/>
    <property type="project" value="UniProtKB-KW"/>
</dbReference>
<feature type="coiled-coil region" evidence="12">
    <location>
        <begin position="532"/>
        <end position="586"/>
    </location>
</feature>
<evidence type="ECO:0000256" key="4">
    <source>
        <dbReference type="ARBA" id="ARBA00022806"/>
    </source>
</evidence>
<comment type="caution">
    <text evidence="15">The sequence shown here is derived from an EMBL/GenBank/DDBJ whole genome shotgun (WGS) entry which is preliminary data.</text>
</comment>
<dbReference type="PROSITE" id="PS51217">
    <property type="entry name" value="UVRD_HELICASE_CTER"/>
    <property type="match status" value="1"/>
</dbReference>
<dbReference type="Pfam" id="PF14169">
    <property type="entry name" value="YdjO"/>
    <property type="match status" value="1"/>
</dbReference>
<evidence type="ECO:0000256" key="11">
    <source>
        <dbReference type="PROSITE-ProRule" id="PRU00560"/>
    </source>
</evidence>
<keyword evidence="3 11" id="KW-0378">Hydrolase</keyword>
<keyword evidence="12" id="KW-0175">Coiled coil</keyword>
<evidence type="ECO:0000313" key="16">
    <source>
        <dbReference type="Proteomes" id="UP001646157"/>
    </source>
</evidence>
<feature type="domain" description="UvrD-like helicase ATP-binding" evidence="13">
    <location>
        <begin position="50"/>
        <end position="324"/>
    </location>
</feature>
<dbReference type="EMBL" id="JAFBDZ010000006">
    <property type="protein sequence ID" value="MBM7587866.1"/>
    <property type="molecule type" value="Genomic_DNA"/>
</dbReference>
<organism evidence="15 16">
    <name type="scientific">Rossellomorea pakistanensis</name>
    <dbReference type="NCBI Taxonomy" id="992288"/>
    <lineage>
        <taxon>Bacteria</taxon>
        <taxon>Bacillati</taxon>
        <taxon>Bacillota</taxon>
        <taxon>Bacilli</taxon>
        <taxon>Bacillales</taxon>
        <taxon>Bacillaceae</taxon>
        <taxon>Rossellomorea</taxon>
    </lineage>
</organism>
<dbReference type="PANTHER" id="PTHR11070">
    <property type="entry name" value="UVRD / RECB / PCRA DNA HELICASE FAMILY MEMBER"/>
    <property type="match status" value="1"/>
</dbReference>
<keyword evidence="4 11" id="KW-0347">Helicase</keyword>
<dbReference type="InterPro" id="IPR014016">
    <property type="entry name" value="UvrD-like_ATP-bd"/>
</dbReference>
<dbReference type="EC" id="5.6.2.4" evidence="9"/>
<evidence type="ECO:0000256" key="10">
    <source>
        <dbReference type="ARBA" id="ARBA00048988"/>
    </source>
</evidence>
<evidence type="ECO:0000256" key="9">
    <source>
        <dbReference type="ARBA" id="ARBA00034808"/>
    </source>
</evidence>
<evidence type="ECO:0000256" key="3">
    <source>
        <dbReference type="ARBA" id="ARBA00022801"/>
    </source>
</evidence>
<evidence type="ECO:0000256" key="12">
    <source>
        <dbReference type="SAM" id="Coils"/>
    </source>
</evidence>
<accession>A0ABS2NJ26</accession>
<comment type="similarity">
    <text evidence="1">Belongs to the helicase family. UvrD subfamily.</text>
</comment>
<comment type="catalytic activity">
    <reaction evidence="8">
        <text>Couples ATP hydrolysis with the unwinding of duplex DNA by translocating in the 3'-5' direction.</text>
        <dbReference type="EC" id="5.6.2.4"/>
    </reaction>
</comment>
<evidence type="ECO:0000259" key="13">
    <source>
        <dbReference type="PROSITE" id="PS51198"/>
    </source>
</evidence>
<dbReference type="CDD" id="cd18807">
    <property type="entry name" value="SF1_C_UvrD"/>
    <property type="match status" value="1"/>
</dbReference>
<protein>
    <recommendedName>
        <fullName evidence="9">DNA 3'-5' helicase</fullName>
        <ecNumber evidence="9">5.6.2.4</ecNumber>
    </recommendedName>
</protein>
<dbReference type="PROSITE" id="PS51198">
    <property type="entry name" value="UVRD_HELICASE_ATP_BIND"/>
    <property type="match status" value="1"/>
</dbReference>
<dbReference type="InterPro" id="IPR013986">
    <property type="entry name" value="DExx_box_DNA_helicase_dom_sf"/>
</dbReference>
<keyword evidence="6" id="KW-0238">DNA-binding</keyword>
<dbReference type="CDD" id="cd17932">
    <property type="entry name" value="DEXQc_UvrD"/>
    <property type="match status" value="1"/>
</dbReference>
<dbReference type="SUPFAM" id="SSF52540">
    <property type="entry name" value="P-loop containing nucleoside triphosphate hydrolases"/>
    <property type="match status" value="1"/>
</dbReference>
<keyword evidence="2 11" id="KW-0547">Nucleotide-binding</keyword>
<evidence type="ECO:0000313" key="15">
    <source>
        <dbReference type="EMBL" id="MBM7587866.1"/>
    </source>
</evidence>
<dbReference type="PANTHER" id="PTHR11070:SF2">
    <property type="entry name" value="ATP-DEPENDENT DNA HELICASE SRS2"/>
    <property type="match status" value="1"/>
</dbReference>
<name>A0ABS2NJ26_9BACI</name>
<evidence type="ECO:0000256" key="8">
    <source>
        <dbReference type="ARBA" id="ARBA00034617"/>
    </source>
</evidence>